<dbReference type="AlphaFoldDB" id="A0A1Q3BPK3"/>
<feature type="region of interest" description="Disordered" evidence="1">
    <location>
        <begin position="59"/>
        <end position="100"/>
    </location>
</feature>
<evidence type="ECO:0000256" key="1">
    <source>
        <dbReference type="SAM" id="MobiDB-lite"/>
    </source>
</evidence>
<evidence type="ECO:0000313" key="3">
    <source>
        <dbReference type="Proteomes" id="UP000187406"/>
    </source>
</evidence>
<dbReference type="EMBL" id="BDDD01000762">
    <property type="protein sequence ID" value="GAV69905.1"/>
    <property type="molecule type" value="Genomic_DNA"/>
</dbReference>
<comment type="caution">
    <text evidence="2">The sequence shown here is derived from an EMBL/GenBank/DDBJ whole genome shotgun (WGS) entry which is preliminary data.</text>
</comment>
<reference evidence="3" key="1">
    <citation type="submission" date="2016-04" db="EMBL/GenBank/DDBJ databases">
        <title>Cephalotus genome sequencing.</title>
        <authorList>
            <person name="Fukushima K."/>
            <person name="Hasebe M."/>
            <person name="Fang X."/>
        </authorList>
    </citation>
    <scope>NUCLEOTIDE SEQUENCE [LARGE SCALE GENOMIC DNA]</scope>
    <source>
        <strain evidence="3">cv. St1</strain>
    </source>
</reference>
<feature type="non-terminal residue" evidence="2">
    <location>
        <position position="156"/>
    </location>
</feature>
<organism evidence="2 3">
    <name type="scientific">Cephalotus follicularis</name>
    <name type="common">Albany pitcher plant</name>
    <dbReference type="NCBI Taxonomy" id="3775"/>
    <lineage>
        <taxon>Eukaryota</taxon>
        <taxon>Viridiplantae</taxon>
        <taxon>Streptophyta</taxon>
        <taxon>Embryophyta</taxon>
        <taxon>Tracheophyta</taxon>
        <taxon>Spermatophyta</taxon>
        <taxon>Magnoliopsida</taxon>
        <taxon>eudicotyledons</taxon>
        <taxon>Gunneridae</taxon>
        <taxon>Pentapetalae</taxon>
        <taxon>rosids</taxon>
        <taxon>fabids</taxon>
        <taxon>Oxalidales</taxon>
        <taxon>Cephalotaceae</taxon>
        <taxon>Cephalotus</taxon>
    </lineage>
</organism>
<proteinExistence type="predicted"/>
<protein>
    <submittedName>
        <fullName evidence="2">UBN2_2 domain-containing protein</fullName>
    </submittedName>
</protein>
<dbReference type="InParanoid" id="A0A1Q3BPK3"/>
<evidence type="ECO:0000313" key="2">
    <source>
        <dbReference type="EMBL" id="GAV69905.1"/>
    </source>
</evidence>
<gene>
    <name evidence="2" type="ORF">CFOL_v3_13405</name>
</gene>
<accession>A0A1Q3BPK3</accession>
<dbReference type="Proteomes" id="UP000187406">
    <property type="component" value="Unassembled WGS sequence"/>
</dbReference>
<feature type="compositionally biased region" description="Basic and acidic residues" evidence="1">
    <location>
        <begin position="75"/>
        <end position="90"/>
    </location>
</feature>
<sequence>NLNRIDVKLDDKDQTLLLLLLCSLSPCFNHFRDTMIYGRETLSIEDVKANMQSNVKIDGELTPNGKDGHGVGLVARERPTDRGPKNDKNRPRSNSKHRNLIYDTKSQKEKEKFIEVSIAEVESDSDLLLAVDDKNSYTDEWVLDSGCSYHMCPRKD</sequence>
<keyword evidence="3" id="KW-1185">Reference proteome</keyword>
<feature type="non-terminal residue" evidence="2">
    <location>
        <position position="1"/>
    </location>
</feature>
<name>A0A1Q3BPK3_CEPFO</name>
<dbReference type="OrthoDB" id="1166159at2759"/>